<protein>
    <submittedName>
        <fullName evidence="1">Uncharacterized protein</fullName>
    </submittedName>
</protein>
<sequence>MARISEAAAASEAVDVGEAANTFANDVVCRAVSGKFFRAEGRNKLFRELVVANSALLAGFNLEDYFPRLAGLLNRFVRNKAQTTHQRWDELLEAIIGDHEKNKNSMNHGCGDNGIDDEQGESDFIDVLLSVHQEFHGITRDHIKAILIDMFGAGTDTSSLVLEFAMAELMRNPQLMTKLQSEVRNGTPKGQGLVEEENLAGMSYLKAVVKETLRMHPPLPLLLPHLAMADCEVEGYTIPAGTRVIINSWAIGRYPGSWEKPEEFVPERFVQGGAAVAVDLRGKDFQFVPFGAGRRICPGLNFGLATVEIMLANMVYCFDWELAPGMGRDDIDMTEVFGATVRRKERLVLIPKHHLVA</sequence>
<reference evidence="1" key="1">
    <citation type="submission" date="2021-05" db="EMBL/GenBank/DDBJ databases">
        <authorList>
            <person name="Scholz U."/>
            <person name="Mascher M."/>
            <person name="Fiebig A."/>
        </authorList>
    </citation>
    <scope>NUCLEOTIDE SEQUENCE [LARGE SCALE GENOMIC DNA]</scope>
</reference>
<evidence type="ECO:0000313" key="2">
    <source>
        <dbReference type="Proteomes" id="UP001732700"/>
    </source>
</evidence>
<reference evidence="1" key="2">
    <citation type="submission" date="2025-09" db="UniProtKB">
        <authorList>
            <consortium name="EnsemblPlants"/>
        </authorList>
    </citation>
    <scope>IDENTIFICATION</scope>
</reference>
<accession>A0ACD5W734</accession>
<proteinExistence type="predicted"/>
<organism evidence="1 2">
    <name type="scientific">Avena sativa</name>
    <name type="common">Oat</name>
    <dbReference type="NCBI Taxonomy" id="4498"/>
    <lineage>
        <taxon>Eukaryota</taxon>
        <taxon>Viridiplantae</taxon>
        <taxon>Streptophyta</taxon>
        <taxon>Embryophyta</taxon>
        <taxon>Tracheophyta</taxon>
        <taxon>Spermatophyta</taxon>
        <taxon>Magnoliopsida</taxon>
        <taxon>Liliopsida</taxon>
        <taxon>Poales</taxon>
        <taxon>Poaceae</taxon>
        <taxon>BOP clade</taxon>
        <taxon>Pooideae</taxon>
        <taxon>Poodae</taxon>
        <taxon>Poeae</taxon>
        <taxon>Poeae Chloroplast Group 1 (Aveneae type)</taxon>
        <taxon>Aveninae</taxon>
        <taxon>Avena</taxon>
    </lineage>
</organism>
<keyword evidence="2" id="KW-1185">Reference proteome</keyword>
<dbReference type="EnsemblPlants" id="AVESA.00010b.r2.4AG0587690.1">
    <property type="protein sequence ID" value="AVESA.00010b.r2.4AG0587690.1.CDS"/>
    <property type="gene ID" value="AVESA.00010b.r2.4AG0587690"/>
</dbReference>
<name>A0ACD5W734_AVESA</name>
<evidence type="ECO:0000313" key="1">
    <source>
        <dbReference type="EnsemblPlants" id="AVESA.00010b.r2.4AG0587690.1.CDS"/>
    </source>
</evidence>
<dbReference type="Proteomes" id="UP001732700">
    <property type="component" value="Chromosome 4A"/>
</dbReference>